<reference evidence="1" key="1">
    <citation type="submission" date="2019-11" db="EMBL/GenBank/DDBJ databases">
        <authorList>
            <person name="Feng L."/>
        </authorList>
    </citation>
    <scope>NUCLEOTIDE SEQUENCE</scope>
    <source>
        <strain evidence="1">CnexileLFYP112</strain>
    </source>
</reference>
<organism evidence="1">
    <name type="scientific">[Clostridium] nexile</name>
    <dbReference type="NCBI Taxonomy" id="29361"/>
    <lineage>
        <taxon>Bacteria</taxon>
        <taxon>Bacillati</taxon>
        <taxon>Bacillota</taxon>
        <taxon>Clostridia</taxon>
        <taxon>Lachnospirales</taxon>
        <taxon>Lachnospiraceae</taxon>
        <taxon>Tyzzerella</taxon>
    </lineage>
</organism>
<evidence type="ECO:0000313" key="1">
    <source>
        <dbReference type="EMBL" id="VYT11134.1"/>
    </source>
</evidence>
<sequence length="46" mass="5074">MKKEMYENLELNIVKFETEDVILMSGLDTDGDVGEINPDLGGDDLG</sequence>
<accession>A0A6N2TYG6</accession>
<name>A0A6N2TYG6_9FIRM</name>
<proteinExistence type="predicted"/>
<dbReference type="EMBL" id="CACRTG010000013">
    <property type="protein sequence ID" value="VYT11134.1"/>
    <property type="molecule type" value="Genomic_DNA"/>
</dbReference>
<protein>
    <submittedName>
        <fullName evidence="1">Uncharacterized protein</fullName>
    </submittedName>
</protein>
<dbReference type="AlphaFoldDB" id="A0A6N2TYG6"/>
<gene>
    <name evidence="1" type="ORF">CNLFYP112_01852</name>
</gene>